<evidence type="ECO:0000256" key="5">
    <source>
        <dbReference type="SAM" id="Coils"/>
    </source>
</evidence>
<dbReference type="PANTHER" id="PTHR11064:SF9">
    <property type="entry name" value="NUCLEAR TRANSCRIPTION FACTOR Y SUBUNIT BETA"/>
    <property type="match status" value="1"/>
</dbReference>
<dbReference type="OrthoDB" id="386949at2759"/>
<sequence length="256" mass="29996">MMEEFRGFSNLPLQRLTTSKDVVDNPNYLSFGPNLSNISPTPEEDEEDTNEREYEIKEQDRWLPLANVGRVMKNALPPQAKLSKDSKMCIQECVSEFISFITSGAADKCYSENRKTLNGEDVLYAMRTLGFENYAETLKIYLAKYRHHESLDSEERRMKDRVKRQLRKERKEREYLEMEQRMVNDNEELFNAEDSTDTLGLKYSEVHLETDGPKDQFVSESNEEFLENNYTIAPNQIIYDELSDVLDDSMNQTDEF</sequence>
<dbReference type="EMBL" id="JAEUBG010003835">
    <property type="protein sequence ID" value="KAH3682243.1"/>
    <property type="molecule type" value="Genomic_DNA"/>
</dbReference>
<dbReference type="CDD" id="cd22907">
    <property type="entry name" value="HFD_NFYB"/>
    <property type="match status" value="1"/>
</dbReference>
<evidence type="ECO:0000313" key="9">
    <source>
        <dbReference type="Proteomes" id="UP000774326"/>
    </source>
</evidence>
<name>A0A9P8Q134_WICPI</name>
<dbReference type="GO" id="GO:0001228">
    <property type="term" value="F:DNA-binding transcription activator activity, RNA polymerase II-specific"/>
    <property type="evidence" value="ECO:0007669"/>
    <property type="project" value="InterPro"/>
</dbReference>
<keyword evidence="5" id="KW-0175">Coiled coil</keyword>
<dbReference type="AlphaFoldDB" id="A0A9P8Q134"/>
<accession>A0A9P8Q134</accession>
<dbReference type="GO" id="GO:0046982">
    <property type="term" value="F:protein heterodimerization activity"/>
    <property type="evidence" value="ECO:0007669"/>
    <property type="project" value="InterPro"/>
</dbReference>
<dbReference type="PRINTS" id="PR00615">
    <property type="entry name" value="CCAATSUBUNTA"/>
</dbReference>
<dbReference type="PANTHER" id="PTHR11064">
    <property type="entry name" value="CCAAT-BINDING TRANSCRIPTION FACTOR-RELATED"/>
    <property type="match status" value="1"/>
</dbReference>
<feature type="region of interest" description="Disordered" evidence="6">
    <location>
        <begin position="31"/>
        <end position="53"/>
    </location>
</feature>
<reference evidence="8" key="1">
    <citation type="journal article" date="2021" name="Open Biol.">
        <title>Shared evolutionary footprints suggest mitochondrial oxidative damage underlies multiple complex I losses in fungi.</title>
        <authorList>
            <person name="Schikora-Tamarit M.A."/>
            <person name="Marcet-Houben M."/>
            <person name="Nosek J."/>
            <person name="Gabaldon T."/>
        </authorList>
    </citation>
    <scope>NUCLEOTIDE SEQUENCE</scope>
    <source>
        <strain evidence="8">CBS2887</strain>
    </source>
</reference>
<feature type="coiled-coil region" evidence="5">
    <location>
        <begin position="159"/>
        <end position="188"/>
    </location>
</feature>
<evidence type="ECO:0000256" key="2">
    <source>
        <dbReference type="ARBA" id="ARBA00023015"/>
    </source>
</evidence>
<dbReference type="Proteomes" id="UP000774326">
    <property type="component" value="Unassembled WGS sequence"/>
</dbReference>
<evidence type="ECO:0000259" key="7">
    <source>
        <dbReference type="Pfam" id="PF00808"/>
    </source>
</evidence>
<dbReference type="GO" id="GO:0016602">
    <property type="term" value="C:CCAAT-binding factor complex"/>
    <property type="evidence" value="ECO:0007669"/>
    <property type="project" value="InterPro"/>
</dbReference>
<gene>
    <name evidence="8" type="ORF">WICPIJ_006801</name>
</gene>
<dbReference type="InterPro" id="IPR003958">
    <property type="entry name" value="CBFA_NFYB_domain"/>
</dbReference>
<comment type="similarity">
    <text evidence="1">Belongs to the NFYB/HAP3 subunit family.</text>
</comment>
<comment type="caution">
    <text evidence="8">The sequence shown here is derived from an EMBL/GenBank/DDBJ whole genome shotgun (WGS) entry which is preliminary data.</text>
</comment>
<dbReference type="Gene3D" id="1.10.20.10">
    <property type="entry name" value="Histone, subunit A"/>
    <property type="match status" value="1"/>
</dbReference>
<dbReference type="SUPFAM" id="SSF47113">
    <property type="entry name" value="Histone-fold"/>
    <property type="match status" value="1"/>
</dbReference>
<evidence type="ECO:0000256" key="3">
    <source>
        <dbReference type="ARBA" id="ARBA00023125"/>
    </source>
</evidence>
<dbReference type="Pfam" id="PF00808">
    <property type="entry name" value="CBFD_NFYB_HMF"/>
    <property type="match status" value="1"/>
</dbReference>
<evidence type="ECO:0000256" key="6">
    <source>
        <dbReference type="SAM" id="MobiDB-lite"/>
    </source>
</evidence>
<keyword evidence="4" id="KW-0804">Transcription</keyword>
<evidence type="ECO:0000313" key="8">
    <source>
        <dbReference type="EMBL" id="KAH3682243.1"/>
    </source>
</evidence>
<dbReference type="InterPro" id="IPR027113">
    <property type="entry name" value="Transc_fact_NFYB/HAP3"/>
</dbReference>
<proteinExistence type="inferred from homology"/>
<keyword evidence="3" id="KW-0238">DNA-binding</keyword>
<dbReference type="GO" id="GO:0000978">
    <property type="term" value="F:RNA polymerase II cis-regulatory region sequence-specific DNA binding"/>
    <property type="evidence" value="ECO:0007669"/>
    <property type="project" value="TreeGrafter"/>
</dbReference>
<organism evidence="8 9">
    <name type="scientific">Wickerhamomyces pijperi</name>
    <name type="common">Yeast</name>
    <name type="synonym">Pichia pijperi</name>
    <dbReference type="NCBI Taxonomy" id="599730"/>
    <lineage>
        <taxon>Eukaryota</taxon>
        <taxon>Fungi</taxon>
        <taxon>Dikarya</taxon>
        <taxon>Ascomycota</taxon>
        <taxon>Saccharomycotina</taxon>
        <taxon>Saccharomycetes</taxon>
        <taxon>Phaffomycetales</taxon>
        <taxon>Wickerhamomycetaceae</taxon>
        <taxon>Wickerhamomyces</taxon>
    </lineage>
</organism>
<protein>
    <recommendedName>
        <fullName evidence="7">Transcription factor CBF/NF-Y/archaeal histone domain-containing protein</fullName>
    </recommendedName>
</protein>
<evidence type="ECO:0000256" key="4">
    <source>
        <dbReference type="ARBA" id="ARBA00023163"/>
    </source>
</evidence>
<keyword evidence="2" id="KW-0805">Transcription regulation</keyword>
<evidence type="ECO:0000256" key="1">
    <source>
        <dbReference type="ARBA" id="ARBA00009053"/>
    </source>
</evidence>
<reference evidence="8" key="2">
    <citation type="submission" date="2021-01" db="EMBL/GenBank/DDBJ databases">
        <authorList>
            <person name="Schikora-Tamarit M.A."/>
        </authorList>
    </citation>
    <scope>NUCLEOTIDE SEQUENCE</scope>
    <source>
        <strain evidence="8">CBS2887</strain>
    </source>
</reference>
<feature type="domain" description="Transcription factor CBF/NF-Y/archaeal histone" evidence="7">
    <location>
        <begin position="61"/>
        <end position="126"/>
    </location>
</feature>
<dbReference type="InterPro" id="IPR009072">
    <property type="entry name" value="Histone-fold"/>
</dbReference>
<keyword evidence="9" id="KW-1185">Reference proteome</keyword>